<feature type="transmembrane region" description="Helical" evidence="1">
    <location>
        <begin position="12"/>
        <end position="28"/>
    </location>
</feature>
<dbReference type="AlphaFoldDB" id="A0A0E9T8A2"/>
<keyword evidence="1" id="KW-1133">Transmembrane helix</keyword>
<organism evidence="2">
    <name type="scientific">Anguilla anguilla</name>
    <name type="common">European freshwater eel</name>
    <name type="synonym">Muraena anguilla</name>
    <dbReference type="NCBI Taxonomy" id="7936"/>
    <lineage>
        <taxon>Eukaryota</taxon>
        <taxon>Metazoa</taxon>
        <taxon>Chordata</taxon>
        <taxon>Craniata</taxon>
        <taxon>Vertebrata</taxon>
        <taxon>Euteleostomi</taxon>
        <taxon>Actinopterygii</taxon>
        <taxon>Neopterygii</taxon>
        <taxon>Teleostei</taxon>
        <taxon>Anguilliformes</taxon>
        <taxon>Anguillidae</taxon>
        <taxon>Anguilla</taxon>
    </lineage>
</organism>
<keyword evidence="1" id="KW-0812">Transmembrane</keyword>
<protein>
    <submittedName>
        <fullName evidence="2">Uncharacterized protein</fullName>
    </submittedName>
</protein>
<reference evidence="2" key="2">
    <citation type="journal article" date="2015" name="Fish Shellfish Immunol.">
        <title>Early steps in the European eel (Anguilla anguilla)-Vibrio vulnificus interaction in the gills: Role of the RtxA13 toxin.</title>
        <authorList>
            <person name="Callol A."/>
            <person name="Pajuelo D."/>
            <person name="Ebbesson L."/>
            <person name="Teles M."/>
            <person name="MacKenzie S."/>
            <person name="Amaro C."/>
        </authorList>
    </citation>
    <scope>NUCLEOTIDE SEQUENCE</scope>
</reference>
<accession>A0A0E9T8A2</accession>
<dbReference type="EMBL" id="GBXM01058920">
    <property type="protein sequence ID" value="JAH49657.1"/>
    <property type="molecule type" value="Transcribed_RNA"/>
</dbReference>
<name>A0A0E9T8A2_ANGAN</name>
<keyword evidence="1" id="KW-0472">Membrane</keyword>
<evidence type="ECO:0000313" key="2">
    <source>
        <dbReference type="EMBL" id="JAH49657.1"/>
    </source>
</evidence>
<evidence type="ECO:0000256" key="1">
    <source>
        <dbReference type="SAM" id="Phobius"/>
    </source>
</evidence>
<proteinExistence type="predicted"/>
<sequence>MQATWSHTQCRAISYLFIYAVFIGPAFLR</sequence>
<reference evidence="2" key="1">
    <citation type="submission" date="2014-11" db="EMBL/GenBank/DDBJ databases">
        <authorList>
            <person name="Amaro Gonzalez C."/>
        </authorList>
    </citation>
    <scope>NUCLEOTIDE SEQUENCE</scope>
</reference>